<dbReference type="Pfam" id="PF18488">
    <property type="entry name" value="WYL_3"/>
    <property type="match status" value="1"/>
</dbReference>
<evidence type="ECO:0000256" key="2">
    <source>
        <dbReference type="SAM" id="SignalP"/>
    </source>
</evidence>
<sequence>MESLKFPTPINTLMRLSHVLVAIAATFLVTSEAFSTTTDSNEAEISKVALSGGPSQRMLRTHHNIYEDKEDEEDEEDEEERGLSSLKMKFMRSQGMSADDYAEKLGIAAKMKGFESNPRGFQAFLETDKYEKYKTYLNYLKSKKKK</sequence>
<dbReference type="InterPro" id="IPR040691">
    <property type="entry name" value="PexRD2_WYL"/>
</dbReference>
<protein>
    <recommendedName>
        <fullName evidence="3">PexRD2 WYL domain-containing protein</fullName>
    </recommendedName>
</protein>
<evidence type="ECO:0000313" key="5">
    <source>
        <dbReference type="EMBL" id="RLN74262.1"/>
    </source>
</evidence>
<proteinExistence type="predicted"/>
<dbReference type="EMBL" id="MAYM02000838">
    <property type="protein sequence ID" value="RLN32375.1"/>
    <property type="molecule type" value="Genomic_DNA"/>
</dbReference>
<dbReference type="EMBL" id="MBDN02000586">
    <property type="protein sequence ID" value="RLN74262.1"/>
    <property type="molecule type" value="Genomic_DNA"/>
</dbReference>
<evidence type="ECO:0000256" key="1">
    <source>
        <dbReference type="SAM" id="MobiDB-lite"/>
    </source>
</evidence>
<name>A0A3R7JBX1_9STRA</name>
<dbReference type="Proteomes" id="UP000285624">
    <property type="component" value="Unassembled WGS sequence"/>
</dbReference>
<feature type="signal peptide" evidence="2">
    <location>
        <begin position="1"/>
        <end position="33"/>
    </location>
</feature>
<keyword evidence="6" id="KW-1185">Reference proteome</keyword>
<evidence type="ECO:0000313" key="7">
    <source>
        <dbReference type="Proteomes" id="UP000285883"/>
    </source>
</evidence>
<feature type="chain" id="PRO_5033395004" description="PexRD2 WYL domain-containing protein" evidence="2">
    <location>
        <begin position="34"/>
        <end position="146"/>
    </location>
</feature>
<evidence type="ECO:0000259" key="3">
    <source>
        <dbReference type="Pfam" id="PF18488"/>
    </source>
</evidence>
<evidence type="ECO:0000313" key="6">
    <source>
        <dbReference type="Proteomes" id="UP000285624"/>
    </source>
</evidence>
<dbReference type="Proteomes" id="UP000285883">
    <property type="component" value="Unassembled WGS sequence"/>
</dbReference>
<feature type="region of interest" description="Disordered" evidence="1">
    <location>
        <begin position="60"/>
        <end position="84"/>
    </location>
</feature>
<comment type="caution">
    <text evidence="4">The sequence shown here is derived from an EMBL/GenBank/DDBJ whole genome shotgun (WGS) entry which is preliminary data.</text>
</comment>
<reference evidence="6 7" key="1">
    <citation type="submission" date="2018-07" db="EMBL/GenBank/DDBJ databases">
        <title>Genome sequencing of oomycete isolates from Chile give support for New Zealand origin for Phytophthora kernoviae and make available the first Nothophytophthora sp. genome.</title>
        <authorList>
            <person name="Studholme D.J."/>
            <person name="Sanfuentes E."/>
            <person name="Panda P."/>
            <person name="Hill R."/>
            <person name="Sambles C."/>
            <person name="Grant M."/>
            <person name="Williams N.M."/>
            <person name="Mcdougal R.L."/>
        </authorList>
    </citation>
    <scope>NUCLEOTIDE SEQUENCE [LARGE SCALE GENOMIC DNA]</scope>
    <source>
        <strain evidence="4">Chile2</strain>
        <strain evidence="5">Chile4</strain>
    </source>
</reference>
<dbReference type="AlphaFoldDB" id="A0A3R7JBX1"/>
<evidence type="ECO:0000313" key="4">
    <source>
        <dbReference type="EMBL" id="RLN32375.1"/>
    </source>
</evidence>
<feature type="domain" description="PexRD2 WYL" evidence="3">
    <location>
        <begin position="81"/>
        <end position="143"/>
    </location>
</feature>
<keyword evidence="2" id="KW-0732">Signal</keyword>
<accession>A0A3R7JBX1</accession>
<dbReference type="Gene3D" id="1.10.10.2470">
    <property type="match status" value="1"/>
</dbReference>
<feature type="compositionally biased region" description="Acidic residues" evidence="1">
    <location>
        <begin position="68"/>
        <end position="80"/>
    </location>
</feature>
<organism evidence="4 7">
    <name type="scientific">Phytophthora kernoviae</name>
    <dbReference type="NCBI Taxonomy" id="325452"/>
    <lineage>
        <taxon>Eukaryota</taxon>
        <taxon>Sar</taxon>
        <taxon>Stramenopiles</taxon>
        <taxon>Oomycota</taxon>
        <taxon>Peronosporomycetes</taxon>
        <taxon>Peronosporales</taxon>
        <taxon>Peronosporaceae</taxon>
        <taxon>Phytophthora</taxon>
    </lineage>
</organism>
<gene>
    <name evidence="4" type="ORF">BBI17_009030</name>
    <name evidence="5" type="ORF">BBO99_00009020</name>
</gene>